<evidence type="ECO:0000259" key="4">
    <source>
        <dbReference type="Pfam" id="PF09118"/>
    </source>
</evidence>
<dbReference type="Gene3D" id="2.60.40.10">
    <property type="entry name" value="Immunoglobulins"/>
    <property type="match status" value="1"/>
</dbReference>
<dbReference type="SUPFAM" id="SSF50965">
    <property type="entry name" value="Galactose oxidase, central domain"/>
    <property type="match status" value="1"/>
</dbReference>
<dbReference type="Proteomes" id="UP000298061">
    <property type="component" value="Unassembled WGS sequence"/>
</dbReference>
<evidence type="ECO:0000256" key="1">
    <source>
        <dbReference type="ARBA" id="ARBA00022729"/>
    </source>
</evidence>
<evidence type="ECO:0000313" key="5">
    <source>
        <dbReference type="EMBL" id="TFY73395.1"/>
    </source>
</evidence>
<gene>
    <name evidence="5" type="ORF">EWM64_g10617</name>
</gene>
<evidence type="ECO:0008006" key="7">
    <source>
        <dbReference type="Google" id="ProtNLM"/>
    </source>
</evidence>
<dbReference type="PANTHER" id="PTHR32208">
    <property type="entry name" value="SECRETED PROTEIN-RELATED"/>
    <property type="match status" value="1"/>
</dbReference>
<sequence>LNSKLSPIPPLVAAAAALAAAAQGTPGQPAPGTFQQVGNSLVSAQQAFVGSEDKVYVIDKTENNPAQVAGHPAWAAEYSASSNQGRPMDIITNSFCAGGGVLANGTWLNVGGNQGVWIGGCVNGGFVNGGDITNPTYEFFPPRGAPITSPMLVNSLPANLYPITFLLPSRRALVQANWNTIILDYNAGTERNLPDVPDAVRTYPASAGIVMLPMTPANNWTATIMMCGGTNLKPEQWVTNWDIAQYKASQSCVQISPDVDATWKNVDNLPEPRVMGNLIMLPTGKVLTLNGAGTGVAGYGNDTWAIGQSYADNPTLTPAIFDPSAPAGKQWSRDGISASTIPRMYHSVATLLADGSVWVSGSNPNDDYNTLPDLKYPTEYRVENFYPSYFSSRRPQPNGLPTQLGYGGASFDVQLSADDMFHDVGNAKDARVVVMRFGFSTHAMNMGQRLVQLESTITVAADGSATLHCSQLPPNPAVFPPGPAYVFVVVNEPVSPASGLPPASTAAQTLAKPDGGDKDNDSKSDRKNAATQIGPFKLDAKGVGAALGLVGAVLAMVYA</sequence>
<feature type="domain" description="Galactose oxidase-like Early set" evidence="4">
    <location>
        <begin position="394"/>
        <end position="495"/>
    </location>
</feature>
<dbReference type="STRING" id="135208.A0A4Y9ZF64"/>
<feature type="domain" description="Glyoxal oxidase N-terminal" evidence="3">
    <location>
        <begin position="132"/>
        <end position="389"/>
    </location>
</feature>
<dbReference type="OrthoDB" id="2019572at2759"/>
<dbReference type="InterPro" id="IPR037293">
    <property type="entry name" value="Gal_Oxidase_central_sf"/>
</dbReference>
<dbReference type="InterPro" id="IPR014756">
    <property type="entry name" value="Ig_E-set"/>
</dbReference>
<dbReference type="Gene3D" id="2.130.10.80">
    <property type="entry name" value="Galactose oxidase/kelch, beta-propeller"/>
    <property type="match status" value="1"/>
</dbReference>
<keyword evidence="1" id="KW-0732">Signal</keyword>
<dbReference type="Pfam" id="PF09118">
    <property type="entry name" value="GO-like_E_set"/>
    <property type="match status" value="1"/>
</dbReference>
<evidence type="ECO:0000259" key="3">
    <source>
        <dbReference type="Pfam" id="PF07250"/>
    </source>
</evidence>
<feature type="non-terminal residue" evidence="5">
    <location>
        <position position="1"/>
    </location>
</feature>
<dbReference type="InterPro" id="IPR013783">
    <property type="entry name" value="Ig-like_fold"/>
</dbReference>
<dbReference type="InterPro" id="IPR009880">
    <property type="entry name" value="Glyoxal_oxidase_N"/>
</dbReference>
<accession>A0A4Y9ZF64</accession>
<dbReference type="PANTHER" id="PTHR32208:SF96">
    <property type="entry name" value="GLYOXAL OXIDASE"/>
    <property type="match status" value="1"/>
</dbReference>
<name>A0A4Y9ZF64_9AGAM</name>
<evidence type="ECO:0000256" key="2">
    <source>
        <dbReference type="SAM" id="MobiDB-lite"/>
    </source>
</evidence>
<dbReference type="InterPro" id="IPR011043">
    <property type="entry name" value="Gal_Oxase/kelch_b-propeller"/>
</dbReference>
<evidence type="ECO:0000313" key="6">
    <source>
        <dbReference type="Proteomes" id="UP000298061"/>
    </source>
</evidence>
<dbReference type="Pfam" id="PF07250">
    <property type="entry name" value="Glyoxal_oxid_N"/>
    <property type="match status" value="1"/>
</dbReference>
<feature type="compositionally biased region" description="Basic and acidic residues" evidence="2">
    <location>
        <begin position="514"/>
        <end position="528"/>
    </location>
</feature>
<comment type="caution">
    <text evidence="5">The sequence shown here is derived from an EMBL/GenBank/DDBJ whole genome shotgun (WGS) entry which is preliminary data.</text>
</comment>
<organism evidence="5 6">
    <name type="scientific">Hericium alpestre</name>
    <dbReference type="NCBI Taxonomy" id="135208"/>
    <lineage>
        <taxon>Eukaryota</taxon>
        <taxon>Fungi</taxon>
        <taxon>Dikarya</taxon>
        <taxon>Basidiomycota</taxon>
        <taxon>Agaricomycotina</taxon>
        <taxon>Agaricomycetes</taxon>
        <taxon>Russulales</taxon>
        <taxon>Hericiaceae</taxon>
        <taxon>Hericium</taxon>
    </lineage>
</organism>
<protein>
    <recommendedName>
        <fullName evidence="7">Galactose oxidase-like Early set domain-containing protein</fullName>
    </recommendedName>
</protein>
<reference evidence="5 6" key="1">
    <citation type="submission" date="2019-02" db="EMBL/GenBank/DDBJ databases">
        <title>Genome sequencing of the rare red list fungi Hericium alpestre (H. flagellum).</title>
        <authorList>
            <person name="Buettner E."/>
            <person name="Kellner H."/>
        </authorList>
    </citation>
    <scope>NUCLEOTIDE SEQUENCE [LARGE SCALE GENOMIC DNA]</scope>
    <source>
        <strain evidence="5 6">DSM 108284</strain>
    </source>
</reference>
<feature type="region of interest" description="Disordered" evidence="2">
    <location>
        <begin position="498"/>
        <end position="528"/>
    </location>
</feature>
<proteinExistence type="predicted"/>
<keyword evidence="6" id="KW-1185">Reference proteome</keyword>
<dbReference type="AlphaFoldDB" id="A0A4Y9ZF64"/>
<dbReference type="SUPFAM" id="SSF81296">
    <property type="entry name" value="E set domains"/>
    <property type="match status" value="1"/>
</dbReference>
<dbReference type="EMBL" id="SFCI01002910">
    <property type="protein sequence ID" value="TFY73395.1"/>
    <property type="molecule type" value="Genomic_DNA"/>
</dbReference>
<dbReference type="CDD" id="cd02851">
    <property type="entry name" value="E_set_GO_C"/>
    <property type="match status" value="1"/>
</dbReference>
<dbReference type="InterPro" id="IPR015202">
    <property type="entry name" value="GO-like_E_set"/>
</dbReference>